<reference evidence="1" key="1">
    <citation type="submission" date="2022-10" db="EMBL/GenBank/DDBJ databases">
        <title>Complete Genome of Trichothecium roseum strain YXFP-22015, a Plant Pathogen Isolated from Citrus.</title>
        <authorList>
            <person name="Wang Y."/>
            <person name="Zhu L."/>
        </authorList>
    </citation>
    <scope>NUCLEOTIDE SEQUENCE</scope>
    <source>
        <strain evidence="1">YXFP-22015</strain>
    </source>
</reference>
<comment type="caution">
    <text evidence="1">The sequence shown here is derived from an EMBL/GenBank/DDBJ whole genome shotgun (WGS) entry which is preliminary data.</text>
</comment>
<dbReference type="EMBL" id="CM047940">
    <property type="protein sequence ID" value="KAI9904991.1"/>
    <property type="molecule type" value="Genomic_DNA"/>
</dbReference>
<dbReference type="Proteomes" id="UP001163324">
    <property type="component" value="Chromosome 1"/>
</dbReference>
<protein>
    <submittedName>
        <fullName evidence="1">Uncharacterized protein</fullName>
    </submittedName>
</protein>
<keyword evidence="2" id="KW-1185">Reference proteome</keyword>
<evidence type="ECO:0000313" key="2">
    <source>
        <dbReference type="Proteomes" id="UP001163324"/>
    </source>
</evidence>
<organism evidence="1 2">
    <name type="scientific">Trichothecium roseum</name>
    <dbReference type="NCBI Taxonomy" id="47278"/>
    <lineage>
        <taxon>Eukaryota</taxon>
        <taxon>Fungi</taxon>
        <taxon>Dikarya</taxon>
        <taxon>Ascomycota</taxon>
        <taxon>Pezizomycotina</taxon>
        <taxon>Sordariomycetes</taxon>
        <taxon>Hypocreomycetidae</taxon>
        <taxon>Hypocreales</taxon>
        <taxon>Hypocreales incertae sedis</taxon>
        <taxon>Trichothecium</taxon>
    </lineage>
</organism>
<gene>
    <name evidence="1" type="ORF">N3K66_001520</name>
</gene>
<evidence type="ECO:0000313" key="1">
    <source>
        <dbReference type="EMBL" id="KAI9904991.1"/>
    </source>
</evidence>
<proteinExistence type="predicted"/>
<sequence length="255" mass="29226">MALPVVKSLQDCGDYTKTVEPFIPQLYELPYRVLDSIGSLDSLKHIYIETNPLVTGLDVSIFLGFIFLVVSEINRNYSQVDRLWSILPNLYIVHFALWARLSGVPSSRLELAAAFSTLWSARLTYNYARKGGYNIGSEDYRWEILQRYVPKWVWFIFNVTFISFIQSVLLFSFSGVPAYALLVSTQHQPNVTAGDLLFFGVEVGLVVSEWFSDGQQWDYQTGKQEYKESGKVTAGYKKEDYERGFITSGLWAYIH</sequence>
<accession>A0ACC0VEV2</accession>
<name>A0ACC0VEV2_9HYPO</name>